<keyword evidence="5" id="KW-0496">Mitochondrion</keyword>
<protein>
    <recommendedName>
        <fullName evidence="9">DUF676 domain-containing protein</fullName>
    </recommendedName>
</protein>
<reference evidence="7" key="1">
    <citation type="journal article" date="2021" name="Nat. Commun.">
        <title>Genetic determinants of endophytism in the Arabidopsis root mycobiome.</title>
        <authorList>
            <person name="Mesny F."/>
            <person name="Miyauchi S."/>
            <person name="Thiergart T."/>
            <person name="Pickel B."/>
            <person name="Atanasova L."/>
            <person name="Karlsson M."/>
            <person name="Huettel B."/>
            <person name="Barry K.W."/>
            <person name="Haridas S."/>
            <person name="Chen C."/>
            <person name="Bauer D."/>
            <person name="Andreopoulos W."/>
            <person name="Pangilinan J."/>
            <person name="LaButti K."/>
            <person name="Riley R."/>
            <person name="Lipzen A."/>
            <person name="Clum A."/>
            <person name="Drula E."/>
            <person name="Henrissat B."/>
            <person name="Kohler A."/>
            <person name="Grigoriev I.V."/>
            <person name="Martin F.M."/>
            <person name="Hacquard S."/>
        </authorList>
    </citation>
    <scope>NUCLEOTIDE SEQUENCE</scope>
    <source>
        <strain evidence="7">MPI-CAGE-CH-0230</strain>
    </source>
</reference>
<evidence type="ECO:0000256" key="5">
    <source>
        <dbReference type="ARBA" id="ARBA00023128"/>
    </source>
</evidence>
<evidence type="ECO:0000313" key="7">
    <source>
        <dbReference type="EMBL" id="KAH7007923.1"/>
    </source>
</evidence>
<sequence length="152" mass="16168">DGTAEPVDIIAVHSLNGNPYSTWTHPANGSMWLKDILPSYVPGARVFTFGYASRTVRNPLIATVPDFARALLDSLRNLRQEGSERATIFVCHGLGGIVCKQALVFAHLDQKRSGAVLDSNVGVVFLGAPHSGSSLVDVEGTIGRVINILSAT</sequence>
<evidence type="ECO:0000256" key="3">
    <source>
        <dbReference type="ARBA" id="ARBA00004370"/>
    </source>
</evidence>
<name>A0A9P8XNY9_9PEZI</name>
<evidence type="ECO:0000256" key="2">
    <source>
        <dbReference type="ARBA" id="ARBA00004240"/>
    </source>
</evidence>
<organism evidence="7 8">
    <name type="scientific">Microdochium trichocladiopsis</name>
    <dbReference type="NCBI Taxonomy" id="1682393"/>
    <lineage>
        <taxon>Eukaryota</taxon>
        <taxon>Fungi</taxon>
        <taxon>Dikarya</taxon>
        <taxon>Ascomycota</taxon>
        <taxon>Pezizomycotina</taxon>
        <taxon>Sordariomycetes</taxon>
        <taxon>Xylariomycetidae</taxon>
        <taxon>Xylariales</taxon>
        <taxon>Microdochiaceae</taxon>
        <taxon>Microdochium</taxon>
    </lineage>
</organism>
<proteinExistence type="predicted"/>
<comment type="caution">
    <text evidence="7">The sequence shown here is derived from an EMBL/GenBank/DDBJ whole genome shotgun (WGS) entry which is preliminary data.</text>
</comment>
<keyword evidence="6" id="KW-0472">Membrane</keyword>
<evidence type="ECO:0008006" key="9">
    <source>
        <dbReference type="Google" id="ProtNLM"/>
    </source>
</evidence>
<accession>A0A9P8XNY9</accession>
<evidence type="ECO:0000256" key="4">
    <source>
        <dbReference type="ARBA" id="ARBA00022824"/>
    </source>
</evidence>
<dbReference type="Proteomes" id="UP000756346">
    <property type="component" value="Unassembled WGS sequence"/>
</dbReference>
<keyword evidence="8" id="KW-1185">Reference proteome</keyword>
<gene>
    <name evidence="7" type="ORF">B0I36DRAFT_202569</name>
</gene>
<evidence type="ECO:0000256" key="1">
    <source>
        <dbReference type="ARBA" id="ARBA00004173"/>
    </source>
</evidence>
<feature type="non-terminal residue" evidence="7">
    <location>
        <position position="152"/>
    </location>
</feature>
<dbReference type="PANTHER" id="PTHR48182">
    <property type="entry name" value="PROTEIN SERAC1"/>
    <property type="match status" value="1"/>
</dbReference>
<dbReference type="RefSeq" id="XP_046003711.1">
    <property type="nucleotide sequence ID" value="XM_046148787.1"/>
</dbReference>
<feature type="non-terminal residue" evidence="7">
    <location>
        <position position="1"/>
    </location>
</feature>
<dbReference type="AlphaFoldDB" id="A0A9P8XNY9"/>
<dbReference type="GO" id="GO:0016020">
    <property type="term" value="C:membrane"/>
    <property type="evidence" value="ECO:0007669"/>
    <property type="project" value="UniProtKB-SubCell"/>
</dbReference>
<dbReference type="SUPFAM" id="SSF53474">
    <property type="entry name" value="alpha/beta-Hydrolases"/>
    <property type="match status" value="1"/>
</dbReference>
<dbReference type="GeneID" id="70178333"/>
<dbReference type="EMBL" id="JAGTJQ010000021">
    <property type="protein sequence ID" value="KAH7007923.1"/>
    <property type="molecule type" value="Genomic_DNA"/>
</dbReference>
<dbReference type="Gene3D" id="3.40.50.1820">
    <property type="entry name" value="alpha/beta hydrolase"/>
    <property type="match status" value="1"/>
</dbReference>
<keyword evidence="4" id="KW-0256">Endoplasmic reticulum</keyword>
<dbReference type="InterPro" id="IPR052374">
    <property type="entry name" value="SERAC1"/>
</dbReference>
<comment type="subcellular location">
    <subcellularLocation>
        <location evidence="2">Endoplasmic reticulum</location>
    </subcellularLocation>
    <subcellularLocation>
        <location evidence="3">Membrane</location>
    </subcellularLocation>
    <subcellularLocation>
        <location evidence="1">Mitochondrion</location>
    </subcellularLocation>
</comment>
<evidence type="ECO:0000256" key="6">
    <source>
        <dbReference type="ARBA" id="ARBA00023136"/>
    </source>
</evidence>
<dbReference type="InterPro" id="IPR029058">
    <property type="entry name" value="AB_hydrolase_fold"/>
</dbReference>
<evidence type="ECO:0000313" key="8">
    <source>
        <dbReference type="Proteomes" id="UP000756346"/>
    </source>
</evidence>
<dbReference type="OrthoDB" id="163438at2759"/>
<dbReference type="PANTHER" id="PTHR48182:SF2">
    <property type="entry name" value="PROTEIN SERAC1"/>
    <property type="match status" value="1"/>
</dbReference>
<dbReference type="GO" id="GO:0005783">
    <property type="term" value="C:endoplasmic reticulum"/>
    <property type="evidence" value="ECO:0007669"/>
    <property type="project" value="UniProtKB-SubCell"/>
</dbReference>
<dbReference type="GO" id="GO:0005739">
    <property type="term" value="C:mitochondrion"/>
    <property type="evidence" value="ECO:0007669"/>
    <property type="project" value="UniProtKB-SubCell"/>
</dbReference>